<organism evidence="1 2">
    <name type="scientific">Arthrobotrys musiformis</name>
    <dbReference type="NCBI Taxonomy" id="47236"/>
    <lineage>
        <taxon>Eukaryota</taxon>
        <taxon>Fungi</taxon>
        <taxon>Dikarya</taxon>
        <taxon>Ascomycota</taxon>
        <taxon>Pezizomycotina</taxon>
        <taxon>Orbiliomycetes</taxon>
        <taxon>Orbiliales</taxon>
        <taxon>Orbiliaceae</taxon>
        <taxon>Arthrobotrys</taxon>
    </lineage>
</organism>
<protein>
    <recommendedName>
        <fullName evidence="3">Clr5 domain-containing protein</fullName>
    </recommendedName>
</protein>
<name>A0AAV9WA29_9PEZI</name>
<accession>A0AAV9WA29</accession>
<dbReference type="AlphaFoldDB" id="A0AAV9WA29"/>
<proteinExistence type="predicted"/>
<evidence type="ECO:0008006" key="3">
    <source>
        <dbReference type="Google" id="ProtNLM"/>
    </source>
</evidence>
<dbReference type="EMBL" id="JAVHJL010000005">
    <property type="protein sequence ID" value="KAK6503819.1"/>
    <property type="molecule type" value="Genomic_DNA"/>
</dbReference>
<gene>
    <name evidence="1" type="ORF">TWF481_008825</name>
</gene>
<sequence>MDYTVHEYQGGKVPRVYHKMQDLEPYKASILQKHEAGIKQKDLRAFVKGVVGFDPGASRLKRILDKWGVSKANLTKARKAHIYKIVNERRRRKKIDPKVTLQHKGQSKRLSKEEVDEIMDMAELVDVKPDPIGMELCTPTPGASSGPDDCPYSTYVHGDIGALPESAMETDEEMTEGQGKGENPIIVHGIDDEAVQLEPPRPEETIEQLQEVIVRELKAAGIQDTTPEIDLDDDFLDVLAAKPSHTQTTRVALRAAWVRDQMNLSNDLLNIHHLVRRLRRPVHHNYKGELDWKNPILRQYALKYKHKYLRAISWWKSFVETRVGDLKPRRCRPREGHDEMGSVQHSRGIVLHLPHEFRMAILQTDAQHKPEAQQNGGKEDEECGRRIICCVEQIFDYFIVNHRKPFDHLITFLGSLFTRNAIHLPRLISTYGAKSFLVARWLDQLLHRLYNYSPKFFGPILPPLADYTIEIHEHIGIENYPDLLCRCYFSLGECEGRDRVLQRLSRNYGRRHPTLVRKDIYDARQTISRSGYQHDPIRQKTVAELLTRICENFEYSWQDILPCFGTTEMCMELVALFDRLSASDVVKFEAPLRNSILHLNLPPQDPTFRAFHGSANIAFCTFALGSLHARAKDFTRSLEMLLRAYRMLTDRNDIVTRAFGREVTKILSDICKVVDARGPVLYVSLQPIFFNCYSYILGNQRFVRERRRVQQLWAKCKAIRKESLSGEYSRVLARRPRNRTSTPDLQSWFYYDSLETWLYSQGDFPTSDADGIELGGQAMEF</sequence>
<evidence type="ECO:0000313" key="2">
    <source>
        <dbReference type="Proteomes" id="UP001370758"/>
    </source>
</evidence>
<keyword evidence="2" id="KW-1185">Reference proteome</keyword>
<dbReference type="Proteomes" id="UP001370758">
    <property type="component" value="Unassembled WGS sequence"/>
</dbReference>
<evidence type="ECO:0000313" key="1">
    <source>
        <dbReference type="EMBL" id="KAK6503819.1"/>
    </source>
</evidence>
<reference evidence="1 2" key="1">
    <citation type="submission" date="2023-08" db="EMBL/GenBank/DDBJ databases">
        <authorList>
            <person name="Palmer J.M."/>
        </authorList>
    </citation>
    <scope>NUCLEOTIDE SEQUENCE [LARGE SCALE GENOMIC DNA]</scope>
    <source>
        <strain evidence="1 2">TWF481</strain>
    </source>
</reference>
<comment type="caution">
    <text evidence="1">The sequence shown here is derived from an EMBL/GenBank/DDBJ whole genome shotgun (WGS) entry which is preliminary data.</text>
</comment>